<dbReference type="InterPro" id="IPR022617">
    <property type="entry name" value="Rad60/SUMO-like_dom"/>
</dbReference>
<dbReference type="InterPro" id="IPR029071">
    <property type="entry name" value="Ubiquitin-like_domsf"/>
</dbReference>
<gene>
    <name evidence="2" type="ORF">CROQUDRAFT_658077</name>
</gene>
<feature type="domain" description="Ubiquitin-like" evidence="1">
    <location>
        <begin position="116"/>
        <end position="187"/>
    </location>
</feature>
<evidence type="ECO:0000313" key="3">
    <source>
        <dbReference type="Proteomes" id="UP000886653"/>
    </source>
</evidence>
<evidence type="ECO:0000259" key="1">
    <source>
        <dbReference type="SMART" id="SM00213"/>
    </source>
</evidence>
<dbReference type="InterPro" id="IPR000626">
    <property type="entry name" value="Ubiquitin-like_dom"/>
</dbReference>
<name>A0A9P6NL03_9BASI</name>
<organism evidence="2 3">
    <name type="scientific">Cronartium quercuum f. sp. fusiforme G11</name>
    <dbReference type="NCBI Taxonomy" id="708437"/>
    <lineage>
        <taxon>Eukaryota</taxon>
        <taxon>Fungi</taxon>
        <taxon>Dikarya</taxon>
        <taxon>Basidiomycota</taxon>
        <taxon>Pucciniomycotina</taxon>
        <taxon>Pucciniomycetes</taxon>
        <taxon>Pucciniales</taxon>
        <taxon>Coleosporiaceae</taxon>
        <taxon>Cronartium</taxon>
    </lineage>
</organism>
<dbReference type="Gene3D" id="3.10.20.90">
    <property type="entry name" value="Phosphatidylinositol 3-kinase Catalytic Subunit, Chain A, domain 1"/>
    <property type="match status" value="2"/>
</dbReference>
<dbReference type="Pfam" id="PF11976">
    <property type="entry name" value="Rad60-SLD"/>
    <property type="match status" value="2"/>
</dbReference>
<dbReference type="EMBL" id="MU167268">
    <property type="protein sequence ID" value="KAG0145968.1"/>
    <property type="molecule type" value="Genomic_DNA"/>
</dbReference>
<feature type="domain" description="Ubiquitin-like" evidence="1">
    <location>
        <begin position="26"/>
        <end position="97"/>
    </location>
</feature>
<dbReference type="SUPFAM" id="SSF54236">
    <property type="entry name" value="Ubiquitin-like"/>
    <property type="match status" value="2"/>
</dbReference>
<sequence length="204" mass="23138">MKDNGSINVVPQNLPAGITPTPPEVIDVNVMDLQGFRVYFRIHTTTKFRRLMDHYAERRGHVRSGLWFGFGDAKINPRDTPQSLHIKDNDTIYVISHLNPESRNFPVSIPTPDTLIELDFMTVKGTKTTIKLNKYTKMNDLMNVYAQKVGQDRNSLRFIFNGVEVPPKEPPFELHMTNKDVVQVIVSAEITRDVGNSDNASVKS</sequence>
<dbReference type="SMART" id="SM00213">
    <property type="entry name" value="UBQ"/>
    <property type="match status" value="2"/>
</dbReference>
<accession>A0A9P6NL03</accession>
<protein>
    <recommendedName>
        <fullName evidence="1">Ubiquitin-like domain-containing protein</fullName>
    </recommendedName>
</protein>
<evidence type="ECO:0000313" key="2">
    <source>
        <dbReference type="EMBL" id="KAG0145968.1"/>
    </source>
</evidence>
<proteinExistence type="predicted"/>
<dbReference type="Proteomes" id="UP000886653">
    <property type="component" value="Unassembled WGS sequence"/>
</dbReference>
<comment type="caution">
    <text evidence="2">The sequence shown here is derived from an EMBL/GenBank/DDBJ whole genome shotgun (WGS) entry which is preliminary data.</text>
</comment>
<dbReference type="OrthoDB" id="442921at2759"/>
<dbReference type="PANTHER" id="PTHR10562">
    <property type="entry name" value="SMALL UBIQUITIN-RELATED MODIFIER"/>
    <property type="match status" value="1"/>
</dbReference>
<reference evidence="2" key="1">
    <citation type="submission" date="2013-11" db="EMBL/GenBank/DDBJ databases">
        <title>Genome sequence of the fusiform rust pathogen reveals effectors for host alternation and coevolution with pine.</title>
        <authorList>
            <consortium name="DOE Joint Genome Institute"/>
            <person name="Smith K."/>
            <person name="Pendleton A."/>
            <person name="Kubisiak T."/>
            <person name="Anderson C."/>
            <person name="Salamov A."/>
            <person name="Aerts A."/>
            <person name="Riley R."/>
            <person name="Clum A."/>
            <person name="Lindquist E."/>
            <person name="Ence D."/>
            <person name="Campbell M."/>
            <person name="Kronenberg Z."/>
            <person name="Feau N."/>
            <person name="Dhillon B."/>
            <person name="Hamelin R."/>
            <person name="Burleigh J."/>
            <person name="Smith J."/>
            <person name="Yandell M."/>
            <person name="Nelson C."/>
            <person name="Grigoriev I."/>
            <person name="Davis J."/>
        </authorList>
    </citation>
    <scope>NUCLEOTIDE SEQUENCE</scope>
    <source>
        <strain evidence="2">G11</strain>
    </source>
</reference>
<keyword evidence="3" id="KW-1185">Reference proteome</keyword>
<dbReference type="AlphaFoldDB" id="A0A9P6NL03"/>
<dbReference type="CDD" id="cd01763">
    <property type="entry name" value="Ubl_SUMO_like"/>
    <property type="match status" value="2"/>
</dbReference>